<dbReference type="AlphaFoldDB" id="A0A4Y2AHW8"/>
<proteinExistence type="predicted"/>
<dbReference type="PANTHER" id="PTHR46601">
    <property type="entry name" value="ULP_PROTEASE DOMAIN-CONTAINING PROTEIN"/>
    <property type="match status" value="1"/>
</dbReference>
<sequence length="273" mass="30722">MIYYSKTNKYIKQGFCTISSSLCHDPCGVWDHLKSVFNHVVMLNPNVKQLHIISNSPTSQYRNKLNFYLFTKEIVKYFPALASATWNYTKSGQCKGAPDGTGSIIKQSADKAVTEGNDIPDVDALFKVLRERYTGVFVTTASESDITVIEKSLPQRIKPFVGTMKVHQISWCRAKPSSIDARSLSCFKCKPGNKCIHYHIKSHSYQDEMVDNSAIKINSWVAVQSEDEWCSQVREVVEVIDEDIKVNFMIRAGQQSVNITSSSLLKQTASGFL</sequence>
<accession>A0A4Y2AHW8</accession>
<dbReference type="EMBL" id="BGPR01000018">
    <property type="protein sequence ID" value="GBL79378.1"/>
    <property type="molecule type" value="Genomic_DNA"/>
</dbReference>
<evidence type="ECO:0000313" key="1">
    <source>
        <dbReference type="EMBL" id="GBL79378.1"/>
    </source>
</evidence>
<keyword evidence="2" id="KW-1185">Reference proteome</keyword>
<dbReference type="PANTHER" id="PTHR46601:SF1">
    <property type="entry name" value="ADF-H DOMAIN-CONTAINING PROTEIN"/>
    <property type="match status" value="1"/>
</dbReference>
<reference evidence="1 2" key="1">
    <citation type="journal article" date="2019" name="Sci. Rep.">
        <title>Orb-weaving spider Araneus ventricosus genome elucidates the spidroin gene catalogue.</title>
        <authorList>
            <person name="Kono N."/>
            <person name="Nakamura H."/>
            <person name="Ohtoshi R."/>
            <person name="Moran D.A.P."/>
            <person name="Shinohara A."/>
            <person name="Yoshida Y."/>
            <person name="Fujiwara M."/>
            <person name="Mori M."/>
            <person name="Tomita M."/>
            <person name="Arakawa K."/>
        </authorList>
    </citation>
    <scope>NUCLEOTIDE SEQUENCE [LARGE SCALE GENOMIC DNA]</scope>
</reference>
<organism evidence="1 2">
    <name type="scientific">Araneus ventricosus</name>
    <name type="common">Orbweaver spider</name>
    <name type="synonym">Epeira ventricosa</name>
    <dbReference type="NCBI Taxonomy" id="182803"/>
    <lineage>
        <taxon>Eukaryota</taxon>
        <taxon>Metazoa</taxon>
        <taxon>Ecdysozoa</taxon>
        <taxon>Arthropoda</taxon>
        <taxon>Chelicerata</taxon>
        <taxon>Arachnida</taxon>
        <taxon>Araneae</taxon>
        <taxon>Araneomorphae</taxon>
        <taxon>Entelegynae</taxon>
        <taxon>Araneoidea</taxon>
        <taxon>Araneidae</taxon>
        <taxon>Araneus</taxon>
    </lineage>
</organism>
<protein>
    <submittedName>
        <fullName evidence="1">Uncharacterized protein</fullName>
    </submittedName>
</protein>
<comment type="caution">
    <text evidence="1">The sequence shown here is derived from an EMBL/GenBank/DDBJ whole genome shotgun (WGS) entry which is preliminary data.</text>
</comment>
<evidence type="ECO:0000313" key="2">
    <source>
        <dbReference type="Proteomes" id="UP000499080"/>
    </source>
</evidence>
<name>A0A4Y2AHW8_ARAVE</name>
<gene>
    <name evidence="1" type="ORF">AVEN_92569_1</name>
</gene>
<dbReference type="OrthoDB" id="6375801at2759"/>
<dbReference type="Proteomes" id="UP000499080">
    <property type="component" value="Unassembled WGS sequence"/>
</dbReference>